<dbReference type="AlphaFoldDB" id="Q1IHN0"/>
<dbReference type="EnsemblBacteria" id="ABF43620">
    <property type="protein sequence ID" value="ABF43620"/>
    <property type="gene ID" value="Acid345_4620"/>
</dbReference>
<name>Q1IHN0_KORVE</name>
<dbReference type="eggNOG" id="COG1708">
    <property type="taxonomic scope" value="Bacteria"/>
</dbReference>
<dbReference type="KEGG" id="aba:Acid345_4620"/>
<protein>
    <submittedName>
        <fullName evidence="1">Uncharacterized protein</fullName>
    </submittedName>
</protein>
<proteinExistence type="predicted"/>
<gene>
    <name evidence="1" type="ordered locus">Acid345_4620</name>
</gene>
<dbReference type="Proteomes" id="UP000002432">
    <property type="component" value="Chromosome"/>
</dbReference>
<evidence type="ECO:0000313" key="2">
    <source>
        <dbReference type="Proteomes" id="UP000002432"/>
    </source>
</evidence>
<dbReference type="HOGENOM" id="CLU_1376577_0_0_0"/>
<evidence type="ECO:0000313" key="1">
    <source>
        <dbReference type="EMBL" id="ABF43620.1"/>
    </source>
</evidence>
<sequence length="198" mass="23142">MNRYLEEDERLSKNGRFKVPRFLLNDIVRFWRTMAVDFASKQRERGGEGWGIRNAKLRMSRKLIFAAGLLICFSCVLDDELNGQIGSSVEENRLILVDHLKKQTMKTPLELLAETVQKFSIPHEHIRKLFDSYNHFLSILSDEAKREELKQLRIEDAEKSAVFHKEVRPISTEFQVALNAIFLDNELIGDLTRRYAIF</sequence>
<accession>Q1IHN0</accession>
<reference evidence="1 2" key="1">
    <citation type="journal article" date="2009" name="Appl. Environ. Microbiol.">
        <title>Three genomes from the phylum Acidobacteria provide insight into the lifestyles of these microorganisms in soils.</title>
        <authorList>
            <person name="Ward N.L."/>
            <person name="Challacombe J.F."/>
            <person name="Janssen P.H."/>
            <person name="Henrissat B."/>
            <person name="Coutinho P.M."/>
            <person name="Wu M."/>
            <person name="Xie G."/>
            <person name="Haft D.H."/>
            <person name="Sait M."/>
            <person name="Badger J."/>
            <person name="Barabote R.D."/>
            <person name="Bradley B."/>
            <person name="Brettin T.S."/>
            <person name="Brinkac L.M."/>
            <person name="Bruce D."/>
            <person name="Creasy T."/>
            <person name="Daugherty S.C."/>
            <person name="Davidsen T.M."/>
            <person name="DeBoy R.T."/>
            <person name="Detter J.C."/>
            <person name="Dodson R.J."/>
            <person name="Durkin A.S."/>
            <person name="Ganapathy A."/>
            <person name="Gwinn-Giglio M."/>
            <person name="Han C.S."/>
            <person name="Khouri H."/>
            <person name="Kiss H."/>
            <person name="Kothari S.P."/>
            <person name="Madupu R."/>
            <person name="Nelson K.E."/>
            <person name="Nelson W.C."/>
            <person name="Paulsen I."/>
            <person name="Penn K."/>
            <person name="Ren Q."/>
            <person name="Rosovitz M.J."/>
            <person name="Selengut J.D."/>
            <person name="Shrivastava S."/>
            <person name="Sullivan S.A."/>
            <person name="Tapia R."/>
            <person name="Thompson L.S."/>
            <person name="Watkins K.L."/>
            <person name="Yang Q."/>
            <person name="Yu C."/>
            <person name="Zafar N."/>
            <person name="Zhou L."/>
            <person name="Kuske C.R."/>
        </authorList>
    </citation>
    <scope>NUCLEOTIDE SEQUENCE [LARGE SCALE GENOMIC DNA]</scope>
    <source>
        <strain evidence="1 2">Ellin345</strain>
    </source>
</reference>
<organism evidence="1 2">
    <name type="scientific">Koribacter versatilis (strain Ellin345)</name>
    <dbReference type="NCBI Taxonomy" id="204669"/>
    <lineage>
        <taxon>Bacteria</taxon>
        <taxon>Pseudomonadati</taxon>
        <taxon>Acidobacteriota</taxon>
        <taxon>Terriglobia</taxon>
        <taxon>Terriglobales</taxon>
        <taxon>Candidatus Korobacteraceae</taxon>
        <taxon>Candidatus Korobacter</taxon>
    </lineage>
</organism>
<dbReference type="EMBL" id="CP000360">
    <property type="protein sequence ID" value="ABF43620.1"/>
    <property type="molecule type" value="Genomic_DNA"/>
</dbReference>
<keyword evidence="2" id="KW-1185">Reference proteome</keyword>